<keyword evidence="6" id="KW-0813">Transport</keyword>
<dbReference type="SUPFAM" id="SSF81345">
    <property type="entry name" value="ABC transporter involved in vitamin B12 uptake, BtuC"/>
    <property type="match status" value="1"/>
</dbReference>
<dbReference type="EMBL" id="JBHLXE010000084">
    <property type="protein sequence ID" value="MFC0179872.1"/>
    <property type="molecule type" value="Genomic_DNA"/>
</dbReference>
<accession>A0ABV6CA66</accession>
<sequence>MYDFIIYLIEPFYLPFIQRALLLGITIGIVCAVLSCYLVLKGWALIGDALSHSLLPGVLLSHMFGLSIFIGALCAAILSTTLMGVIKRKTKLKEDTIVGIVFSVMFAMGLFLFSVIDTELHITHLLFGNILGIDRNSLLTHLIILVCILAIICLKARDLMLFCFDEKQLTMQGMSIKFHHYLLLFLLSVVLVVSIQAIGVLFVIGLLIIPGMFGYSMTKQFHFMMMYASFFSALTIFIGILVSFYLDVASAPLIIVIQTLFLLLTFALTSRITKNKQI</sequence>
<evidence type="ECO:0000256" key="1">
    <source>
        <dbReference type="ARBA" id="ARBA00004141"/>
    </source>
</evidence>
<feature type="transmembrane region" description="Helical" evidence="7">
    <location>
        <begin position="97"/>
        <end position="116"/>
    </location>
</feature>
<evidence type="ECO:0000313" key="8">
    <source>
        <dbReference type="EMBL" id="MFC0179872.1"/>
    </source>
</evidence>
<feature type="transmembrane region" description="Helical" evidence="7">
    <location>
        <begin position="181"/>
        <end position="209"/>
    </location>
</feature>
<evidence type="ECO:0000256" key="6">
    <source>
        <dbReference type="RuleBase" id="RU003943"/>
    </source>
</evidence>
<dbReference type="Gene3D" id="1.10.3470.10">
    <property type="entry name" value="ABC transporter involved in vitamin B12 uptake, BtuC"/>
    <property type="match status" value="1"/>
</dbReference>
<keyword evidence="5 7" id="KW-0472">Membrane</keyword>
<comment type="subcellular location">
    <subcellularLocation>
        <location evidence="6">Cell membrane</location>
        <topology evidence="6">Multi-pass membrane protein</topology>
    </subcellularLocation>
    <subcellularLocation>
        <location evidence="1">Membrane</location>
        <topology evidence="1">Multi-pass membrane protein</topology>
    </subcellularLocation>
</comment>
<name>A0ABV6CA66_9GAMM</name>
<dbReference type="InterPro" id="IPR001626">
    <property type="entry name" value="ABC_TroCD"/>
</dbReference>
<feature type="transmembrane region" description="Helical" evidence="7">
    <location>
        <begin position="60"/>
        <end position="85"/>
    </location>
</feature>
<keyword evidence="9" id="KW-1185">Reference proteome</keyword>
<keyword evidence="3 6" id="KW-0812">Transmembrane</keyword>
<feature type="transmembrane region" description="Helical" evidence="7">
    <location>
        <begin position="20"/>
        <end position="40"/>
    </location>
</feature>
<feature type="transmembrane region" description="Helical" evidence="7">
    <location>
        <begin position="136"/>
        <end position="154"/>
    </location>
</feature>
<evidence type="ECO:0000256" key="4">
    <source>
        <dbReference type="ARBA" id="ARBA00022989"/>
    </source>
</evidence>
<evidence type="ECO:0000256" key="2">
    <source>
        <dbReference type="ARBA" id="ARBA00008034"/>
    </source>
</evidence>
<evidence type="ECO:0000256" key="3">
    <source>
        <dbReference type="ARBA" id="ARBA00022692"/>
    </source>
</evidence>
<evidence type="ECO:0000256" key="5">
    <source>
        <dbReference type="ARBA" id="ARBA00023136"/>
    </source>
</evidence>
<dbReference type="InterPro" id="IPR037294">
    <property type="entry name" value="ABC_BtuC-like"/>
</dbReference>
<feature type="transmembrane region" description="Helical" evidence="7">
    <location>
        <begin position="221"/>
        <end position="246"/>
    </location>
</feature>
<keyword evidence="4 7" id="KW-1133">Transmembrane helix</keyword>
<comment type="caution">
    <text evidence="8">The sequence shown here is derived from an EMBL/GenBank/DDBJ whole genome shotgun (WGS) entry which is preliminary data.</text>
</comment>
<dbReference type="Proteomes" id="UP001589758">
    <property type="component" value="Unassembled WGS sequence"/>
</dbReference>
<dbReference type="RefSeq" id="WP_385876981.1">
    <property type="nucleotide sequence ID" value="NZ_JBHLXE010000084.1"/>
</dbReference>
<dbReference type="PANTHER" id="PTHR30477:SF24">
    <property type="entry name" value="IRON TRANSPORT SYSTEM MEMBRANE PROTEIN HI_0359-RELATED"/>
    <property type="match status" value="1"/>
</dbReference>
<dbReference type="PANTHER" id="PTHR30477">
    <property type="entry name" value="ABC-TRANSPORTER METAL-BINDING PROTEIN"/>
    <property type="match status" value="1"/>
</dbReference>
<comment type="similarity">
    <text evidence="2 6">Belongs to the ABC-3 integral membrane protein family.</text>
</comment>
<organism evidence="8 9">
    <name type="scientific">Thorsellia kenyensis</name>
    <dbReference type="NCBI Taxonomy" id="1549888"/>
    <lineage>
        <taxon>Bacteria</taxon>
        <taxon>Pseudomonadati</taxon>
        <taxon>Pseudomonadota</taxon>
        <taxon>Gammaproteobacteria</taxon>
        <taxon>Enterobacterales</taxon>
        <taxon>Thorselliaceae</taxon>
        <taxon>Thorsellia</taxon>
    </lineage>
</organism>
<evidence type="ECO:0000256" key="7">
    <source>
        <dbReference type="SAM" id="Phobius"/>
    </source>
</evidence>
<proteinExistence type="inferred from homology"/>
<protein>
    <submittedName>
        <fullName evidence="8">Metal ABC transporter permease</fullName>
    </submittedName>
</protein>
<feature type="transmembrane region" description="Helical" evidence="7">
    <location>
        <begin position="253"/>
        <end position="272"/>
    </location>
</feature>
<gene>
    <name evidence="8" type="ORF">ACFFIT_07190</name>
</gene>
<evidence type="ECO:0000313" key="9">
    <source>
        <dbReference type="Proteomes" id="UP001589758"/>
    </source>
</evidence>
<reference evidence="8 9" key="1">
    <citation type="submission" date="2024-09" db="EMBL/GenBank/DDBJ databases">
        <authorList>
            <person name="Sun Q."/>
            <person name="Mori K."/>
        </authorList>
    </citation>
    <scope>NUCLEOTIDE SEQUENCE [LARGE SCALE GENOMIC DNA]</scope>
    <source>
        <strain evidence="8 9">CCM 8545</strain>
    </source>
</reference>
<dbReference type="Pfam" id="PF00950">
    <property type="entry name" value="ABC-3"/>
    <property type="match status" value="1"/>
</dbReference>